<dbReference type="PROSITE" id="PS00606">
    <property type="entry name" value="KS3_1"/>
    <property type="match status" value="1"/>
</dbReference>
<dbReference type="PANTHER" id="PTHR11712">
    <property type="entry name" value="POLYKETIDE SYNTHASE-RELATED"/>
    <property type="match status" value="1"/>
</dbReference>
<keyword evidence="3" id="KW-0444">Lipid biosynthesis</keyword>
<evidence type="ECO:0000259" key="9">
    <source>
        <dbReference type="PROSITE" id="PS52004"/>
    </source>
</evidence>
<dbReference type="Pfam" id="PF09811">
    <property type="entry name" value="Yae1_N"/>
    <property type="match status" value="1"/>
</dbReference>
<dbReference type="GO" id="GO:0006633">
    <property type="term" value="P:fatty acid biosynthetic process"/>
    <property type="evidence" value="ECO:0007669"/>
    <property type="project" value="UniProtKB-KW"/>
</dbReference>
<evidence type="ECO:0000256" key="4">
    <source>
        <dbReference type="ARBA" id="ARBA00022679"/>
    </source>
</evidence>
<dbReference type="InterPro" id="IPR014030">
    <property type="entry name" value="Ketoacyl_synth_N"/>
</dbReference>
<dbReference type="EMBL" id="CAJFCJ010000002">
    <property type="protein sequence ID" value="CAD5112037.1"/>
    <property type="molecule type" value="Genomic_DNA"/>
</dbReference>
<evidence type="ECO:0000313" key="11">
    <source>
        <dbReference type="Proteomes" id="UP000549394"/>
    </source>
</evidence>
<protein>
    <recommendedName>
        <fullName evidence="2">beta-ketoacyl-[acyl-carrier-protein] synthase I</fullName>
        <ecNumber evidence="2">2.3.1.41</ecNumber>
    </recommendedName>
</protein>
<evidence type="ECO:0000256" key="6">
    <source>
        <dbReference type="ARBA" id="ARBA00023098"/>
    </source>
</evidence>
<dbReference type="NCBIfam" id="NF005589">
    <property type="entry name" value="PRK07314.1"/>
    <property type="match status" value="1"/>
</dbReference>
<proteinExistence type="inferred from homology"/>
<dbReference type="Proteomes" id="UP000549394">
    <property type="component" value="Unassembled WGS sequence"/>
</dbReference>
<keyword evidence="11" id="KW-1185">Reference proteome</keyword>
<evidence type="ECO:0000256" key="8">
    <source>
        <dbReference type="RuleBase" id="RU003694"/>
    </source>
</evidence>
<accession>A0A7I8V6Z2</accession>
<evidence type="ECO:0000256" key="3">
    <source>
        <dbReference type="ARBA" id="ARBA00022516"/>
    </source>
</evidence>
<dbReference type="GO" id="GO:0004315">
    <property type="term" value="F:3-oxoacyl-[acyl-carrier-protein] synthase activity"/>
    <property type="evidence" value="ECO:0007669"/>
    <property type="project" value="UniProtKB-EC"/>
</dbReference>
<dbReference type="CDD" id="cd00834">
    <property type="entry name" value="KAS_I_II"/>
    <property type="match status" value="1"/>
</dbReference>
<dbReference type="AlphaFoldDB" id="A0A7I8V6Z2"/>
<evidence type="ECO:0000256" key="1">
    <source>
        <dbReference type="ARBA" id="ARBA00008467"/>
    </source>
</evidence>
<dbReference type="InterPro" id="IPR000794">
    <property type="entry name" value="Beta-ketoacyl_synthase"/>
</dbReference>
<dbReference type="InterPro" id="IPR020841">
    <property type="entry name" value="PKS_Beta-ketoAc_synthase_dom"/>
</dbReference>
<dbReference type="GO" id="GO:0005739">
    <property type="term" value="C:mitochondrion"/>
    <property type="evidence" value="ECO:0007669"/>
    <property type="project" value="TreeGrafter"/>
</dbReference>
<keyword evidence="7" id="KW-0275">Fatty acid biosynthesis</keyword>
<dbReference type="EC" id="2.3.1.41" evidence="2"/>
<evidence type="ECO:0000256" key="7">
    <source>
        <dbReference type="ARBA" id="ARBA00023160"/>
    </source>
</evidence>
<organism evidence="10 11">
    <name type="scientific">Dimorphilus gyrociliatus</name>
    <dbReference type="NCBI Taxonomy" id="2664684"/>
    <lineage>
        <taxon>Eukaryota</taxon>
        <taxon>Metazoa</taxon>
        <taxon>Spiralia</taxon>
        <taxon>Lophotrochozoa</taxon>
        <taxon>Annelida</taxon>
        <taxon>Polychaeta</taxon>
        <taxon>Polychaeta incertae sedis</taxon>
        <taxon>Dinophilidae</taxon>
        <taxon>Dimorphilus</taxon>
    </lineage>
</organism>
<dbReference type="InterPro" id="IPR016039">
    <property type="entry name" value="Thiolase-like"/>
</dbReference>
<dbReference type="PANTHER" id="PTHR11712:SF336">
    <property type="entry name" value="3-OXOACYL-[ACYL-CARRIER-PROTEIN] SYNTHASE, MITOCHONDRIAL"/>
    <property type="match status" value="1"/>
</dbReference>
<keyword evidence="5" id="KW-0276">Fatty acid metabolism</keyword>
<evidence type="ECO:0000256" key="5">
    <source>
        <dbReference type="ARBA" id="ARBA00022832"/>
    </source>
</evidence>
<keyword evidence="6" id="KW-0443">Lipid metabolism</keyword>
<keyword evidence="4 8" id="KW-0808">Transferase</keyword>
<feature type="domain" description="Ketosynthase family 3 (KS3)" evidence="9">
    <location>
        <begin position="119"/>
        <end position="531"/>
    </location>
</feature>
<dbReference type="PROSITE" id="PS52004">
    <property type="entry name" value="KS3_2"/>
    <property type="match status" value="1"/>
</dbReference>
<sequence length="536" mass="57983">MSELLEDSDSADNSLDIANKDWEKLRNQHVKDGFRSGFEEGQNSNTQEGFEAGFVQSAEFFRRIGQLKGHLTLVASLDQTVDITERIETLDKLHCDLRTLFVQISEDLSINSAPHFSNGRRVAVTGLGLVTCLGVGVNNTWKRLKRGECGITKIRDIEKYDTIPCKIAAHVPRDEIVIDEYLSKAQQRNMTTATHYAVIASSQALRDAGLSSMSDEEKLRAGVCLGIGLVDMDLIGDTCKLMSENKYRGVNPHFFTKVLANMSAGHLSIINGFRGPNHTVSTACTTGAHSIGDAFRFIRYGDADVMIAGSTESQITPLSVAGRMRALTTNYNDNPTQASRPFDKNRDGFVMSEGCGIVILEELNRALSRGATIYAEVLGYGLSSDAGHITAPSVNGDGALRCMRAALDDAKARRRDVGYVNAHATSTPLGDEAEGGAILKLFGSDVAVSSTKGSVGHLLGAAGSVEAIFSILACFEEIIPPNLNCDNVAEGLENLDIVGLKARDWKSKKRRISLTNSFGFGGTNASLCFGEYLHKM</sequence>
<comment type="similarity">
    <text evidence="1 8">Belongs to the thiolase-like superfamily. Beta-ketoacyl-ACP synthases family.</text>
</comment>
<dbReference type="FunFam" id="3.40.47.10:FF:000009">
    <property type="entry name" value="3-oxoacyl-[acyl-carrier-protein] synthase 2"/>
    <property type="match status" value="1"/>
</dbReference>
<dbReference type="SUPFAM" id="SSF53901">
    <property type="entry name" value="Thiolase-like"/>
    <property type="match status" value="2"/>
</dbReference>
<name>A0A7I8V6Z2_9ANNE</name>
<evidence type="ECO:0000313" key="10">
    <source>
        <dbReference type="EMBL" id="CAD5112037.1"/>
    </source>
</evidence>
<dbReference type="InterPro" id="IPR018201">
    <property type="entry name" value="Ketoacyl_synth_AS"/>
</dbReference>
<dbReference type="InterPro" id="IPR014031">
    <property type="entry name" value="Ketoacyl_synth_C"/>
</dbReference>
<dbReference type="SMART" id="SM00825">
    <property type="entry name" value="PKS_KS"/>
    <property type="match status" value="1"/>
</dbReference>
<reference evidence="10 11" key="1">
    <citation type="submission" date="2020-08" db="EMBL/GenBank/DDBJ databases">
        <authorList>
            <person name="Hejnol A."/>
        </authorList>
    </citation>
    <scope>NUCLEOTIDE SEQUENCE [LARGE SCALE GENOMIC DNA]</scope>
</reference>
<dbReference type="InterPro" id="IPR019191">
    <property type="entry name" value="Essential_protein_Yae1_N"/>
</dbReference>
<comment type="caution">
    <text evidence="10">The sequence shown here is derived from an EMBL/GenBank/DDBJ whole genome shotgun (WGS) entry which is preliminary data.</text>
</comment>
<dbReference type="Gene3D" id="3.40.47.10">
    <property type="match status" value="1"/>
</dbReference>
<evidence type="ECO:0000256" key="2">
    <source>
        <dbReference type="ARBA" id="ARBA00013191"/>
    </source>
</evidence>
<dbReference type="Pfam" id="PF00109">
    <property type="entry name" value="ketoacyl-synt"/>
    <property type="match status" value="1"/>
</dbReference>
<gene>
    <name evidence="10" type="ORF">DGYR_LOCUS1246</name>
</gene>
<dbReference type="OrthoDB" id="5334845at2759"/>
<dbReference type="Pfam" id="PF02801">
    <property type="entry name" value="Ketoacyl-synt_C"/>
    <property type="match status" value="1"/>
</dbReference>